<gene>
    <name evidence="7" type="ORF">NE237_013067</name>
</gene>
<comment type="subcellular location">
    <subcellularLocation>
        <location evidence="1">Nucleus</location>
    </subcellularLocation>
</comment>
<evidence type="ECO:0000256" key="5">
    <source>
        <dbReference type="ARBA" id="ARBA00023242"/>
    </source>
</evidence>
<dbReference type="InterPro" id="IPR051442">
    <property type="entry name" value="B3_domain"/>
</dbReference>
<dbReference type="SMART" id="SM01019">
    <property type="entry name" value="B3"/>
    <property type="match status" value="1"/>
</dbReference>
<dbReference type="GO" id="GO:0005634">
    <property type="term" value="C:nucleus"/>
    <property type="evidence" value="ECO:0007669"/>
    <property type="project" value="UniProtKB-SubCell"/>
</dbReference>
<evidence type="ECO:0000259" key="6">
    <source>
        <dbReference type="SMART" id="SM01019"/>
    </source>
</evidence>
<evidence type="ECO:0000313" key="7">
    <source>
        <dbReference type="EMBL" id="KAJ4956284.1"/>
    </source>
</evidence>
<dbReference type="EMBL" id="JAMYWD010000011">
    <property type="protein sequence ID" value="KAJ4956284.1"/>
    <property type="molecule type" value="Genomic_DNA"/>
</dbReference>
<keyword evidence="8" id="KW-1185">Reference proteome</keyword>
<evidence type="ECO:0000256" key="2">
    <source>
        <dbReference type="ARBA" id="ARBA00023015"/>
    </source>
</evidence>
<protein>
    <recommendedName>
        <fullName evidence="6">TF-B3 domain-containing protein</fullName>
    </recommendedName>
</protein>
<evidence type="ECO:0000256" key="1">
    <source>
        <dbReference type="ARBA" id="ARBA00004123"/>
    </source>
</evidence>
<name>A0A9Q0JXG9_9MAGN</name>
<dbReference type="CDD" id="cd10017">
    <property type="entry name" value="B3_DNA"/>
    <property type="match status" value="1"/>
</dbReference>
<feature type="domain" description="TF-B3" evidence="6">
    <location>
        <begin position="33"/>
        <end position="141"/>
    </location>
</feature>
<dbReference type="PANTHER" id="PTHR34269:SF11">
    <property type="entry name" value="B3 DOMAIN PROTEIN"/>
    <property type="match status" value="1"/>
</dbReference>
<sequence length="196" mass="22954">MIRRTQFHDFFNPENPLEEVDIRVDNLPHYWPVKKVLTRRDIDAQLVLPKAQAEEYILPHLLPEDQSSVNRCHYLPITMIDDDTQTECQLKLWKNASNSYVLTQGWKNRFVSRRELEVGEEVGFGWAQGSQELHFTVLSRQSSALHFSLIQGEKAIFSQIYGEKPFVGLMALFPTSTKALSRDWSDGYEVERLWRR</sequence>
<dbReference type="InterPro" id="IPR003340">
    <property type="entry name" value="B3_DNA-bd"/>
</dbReference>
<dbReference type="Gene3D" id="2.40.330.10">
    <property type="entry name" value="DNA-binding pseudobarrel domain"/>
    <property type="match status" value="1"/>
</dbReference>
<accession>A0A9Q0JXG9</accession>
<dbReference type="OrthoDB" id="608326at2759"/>
<evidence type="ECO:0000256" key="3">
    <source>
        <dbReference type="ARBA" id="ARBA00023125"/>
    </source>
</evidence>
<evidence type="ECO:0000313" key="8">
    <source>
        <dbReference type="Proteomes" id="UP001141806"/>
    </source>
</evidence>
<dbReference type="PANTHER" id="PTHR34269">
    <property type="entry name" value="TRANSCRIPTION FACTOR B3-DOMAIN FAMILY-RELATED"/>
    <property type="match status" value="1"/>
</dbReference>
<keyword evidence="5" id="KW-0539">Nucleus</keyword>
<dbReference type="InterPro" id="IPR015300">
    <property type="entry name" value="DNA-bd_pseudobarrel_sf"/>
</dbReference>
<dbReference type="Proteomes" id="UP001141806">
    <property type="component" value="Unassembled WGS sequence"/>
</dbReference>
<proteinExistence type="predicted"/>
<comment type="caution">
    <text evidence="7">The sequence shown here is derived from an EMBL/GenBank/DDBJ whole genome shotgun (WGS) entry which is preliminary data.</text>
</comment>
<dbReference type="GO" id="GO:0003677">
    <property type="term" value="F:DNA binding"/>
    <property type="evidence" value="ECO:0007669"/>
    <property type="project" value="UniProtKB-KW"/>
</dbReference>
<dbReference type="SUPFAM" id="SSF101936">
    <property type="entry name" value="DNA-binding pseudobarrel domain"/>
    <property type="match status" value="1"/>
</dbReference>
<keyword evidence="3" id="KW-0238">DNA-binding</keyword>
<keyword evidence="4" id="KW-0804">Transcription</keyword>
<dbReference type="AlphaFoldDB" id="A0A9Q0JXG9"/>
<reference evidence="7" key="1">
    <citation type="journal article" date="2023" name="Plant J.">
        <title>The genome of the king protea, Protea cynaroides.</title>
        <authorList>
            <person name="Chang J."/>
            <person name="Duong T.A."/>
            <person name="Schoeman C."/>
            <person name="Ma X."/>
            <person name="Roodt D."/>
            <person name="Barker N."/>
            <person name="Li Z."/>
            <person name="Van de Peer Y."/>
            <person name="Mizrachi E."/>
        </authorList>
    </citation>
    <scope>NUCLEOTIDE SEQUENCE</scope>
    <source>
        <tissue evidence="7">Young leaves</tissue>
    </source>
</reference>
<evidence type="ECO:0000256" key="4">
    <source>
        <dbReference type="ARBA" id="ARBA00023163"/>
    </source>
</evidence>
<keyword evidence="2" id="KW-0805">Transcription regulation</keyword>
<organism evidence="7 8">
    <name type="scientific">Protea cynaroides</name>
    <dbReference type="NCBI Taxonomy" id="273540"/>
    <lineage>
        <taxon>Eukaryota</taxon>
        <taxon>Viridiplantae</taxon>
        <taxon>Streptophyta</taxon>
        <taxon>Embryophyta</taxon>
        <taxon>Tracheophyta</taxon>
        <taxon>Spermatophyta</taxon>
        <taxon>Magnoliopsida</taxon>
        <taxon>Proteales</taxon>
        <taxon>Proteaceae</taxon>
        <taxon>Protea</taxon>
    </lineage>
</organism>